<accession>A0AAE1E216</accession>
<sequence>MRRRQSCHNHLVQKLVKLPSWGRVTQSEAQRCARANLSSIKLLLGTEVILKAAEDSAGPANLGGGCYMTPLKAFMDDTTIICSKEDETRRMVERLDVLTAWCRIKFKPMKPRSLSIRKGKIDATTIFTVANLQIPTVSQEPVKSLGRWYDSAMKDTKRGVETVELATEGLLAINRCGLQGKLKVWYMATPGL</sequence>
<organism evidence="1 2">
    <name type="scientific">Elysia crispata</name>
    <name type="common">lettuce slug</name>
    <dbReference type="NCBI Taxonomy" id="231223"/>
    <lineage>
        <taxon>Eukaryota</taxon>
        <taxon>Metazoa</taxon>
        <taxon>Spiralia</taxon>
        <taxon>Lophotrochozoa</taxon>
        <taxon>Mollusca</taxon>
        <taxon>Gastropoda</taxon>
        <taxon>Heterobranchia</taxon>
        <taxon>Euthyneura</taxon>
        <taxon>Panpulmonata</taxon>
        <taxon>Sacoglossa</taxon>
        <taxon>Placobranchoidea</taxon>
        <taxon>Plakobranchidae</taxon>
        <taxon>Elysia</taxon>
    </lineage>
</organism>
<dbReference type="EMBL" id="JAWDGP010001472">
    <property type="protein sequence ID" value="KAK3791416.1"/>
    <property type="molecule type" value="Genomic_DNA"/>
</dbReference>
<dbReference type="AlphaFoldDB" id="A0AAE1E216"/>
<name>A0AAE1E216_9GAST</name>
<evidence type="ECO:0000313" key="1">
    <source>
        <dbReference type="EMBL" id="KAK3791416.1"/>
    </source>
</evidence>
<gene>
    <name evidence="1" type="ORF">RRG08_046569</name>
</gene>
<keyword evidence="2" id="KW-1185">Reference proteome</keyword>
<protein>
    <recommendedName>
        <fullName evidence="3">Reverse transcriptase domain-containing protein</fullName>
    </recommendedName>
</protein>
<evidence type="ECO:0008006" key="3">
    <source>
        <dbReference type="Google" id="ProtNLM"/>
    </source>
</evidence>
<dbReference type="Proteomes" id="UP001283361">
    <property type="component" value="Unassembled WGS sequence"/>
</dbReference>
<comment type="caution">
    <text evidence="1">The sequence shown here is derived from an EMBL/GenBank/DDBJ whole genome shotgun (WGS) entry which is preliminary data.</text>
</comment>
<proteinExistence type="predicted"/>
<reference evidence="1" key="1">
    <citation type="journal article" date="2023" name="G3 (Bethesda)">
        <title>A reference genome for the long-term kleptoplast-retaining sea slug Elysia crispata morphotype clarki.</title>
        <authorList>
            <person name="Eastman K.E."/>
            <person name="Pendleton A.L."/>
            <person name="Shaikh M.A."/>
            <person name="Suttiyut T."/>
            <person name="Ogas R."/>
            <person name="Tomko P."/>
            <person name="Gavelis G."/>
            <person name="Widhalm J.R."/>
            <person name="Wisecaver J.H."/>
        </authorList>
    </citation>
    <scope>NUCLEOTIDE SEQUENCE</scope>
    <source>
        <strain evidence="1">ECLA1</strain>
    </source>
</reference>
<evidence type="ECO:0000313" key="2">
    <source>
        <dbReference type="Proteomes" id="UP001283361"/>
    </source>
</evidence>